<feature type="transmembrane region" description="Helical" evidence="1">
    <location>
        <begin position="980"/>
        <end position="998"/>
    </location>
</feature>
<dbReference type="InterPro" id="IPR052994">
    <property type="entry name" value="Tiny_macrocysts_regulators"/>
</dbReference>
<feature type="transmembrane region" description="Helical" evidence="1">
    <location>
        <begin position="276"/>
        <end position="294"/>
    </location>
</feature>
<dbReference type="OrthoDB" id="2153511at2759"/>
<keyword evidence="1" id="KW-1133">Transmembrane helix</keyword>
<feature type="transmembrane region" description="Helical" evidence="1">
    <location>
        <begin position="861"/>
        <end position="888"/>
    </location>
</feature>
<feature type="transmembrane region" description="Helical" evidence="1">
    <location>
        <begin position="300"/>
        <end position="322"/>
    </location>
</feature>
<dbReference type="Pfam" id="PF25474">
    <property type="entry name" value="TPR_TmcB"/>
    <property type="match status" value="1"/>
</dbReference>
<dbReference type="AlphaFoldDB" id="A0A1Y2ABT1"/>
<feature type="transmembrane region" description="Helical" evidence="1">
    <location>
        <begin position="35"/>
        <end position="60"/>
    </location>
</feature>
<dbReference type="PANTHER" id="PTHR31600:SF2">
    <property type="entry name" value="GAMETE ENRICHED GENE 10 PROTEIN-RELATED"/>
    <property type="match status" value="1"/>
</dbReference>
<dbReference type="STRING" id="1754190.A0A1Y2ABT1"/>
<feature type="transmembrane region" description="Helical" evidence="1">
    <location>
        <begin position="952"/>
        <end position="974"/>
    </location>
</feature>
<feature type="domain" description="TmcB/TmcC TPR repeats" evidence="2">
    <location>
        <begin position="492"/>
        <end position="598"/>
    </location>
</feature>
<evidence type="ECO:0000256" key="1">
    <source>
        <dbReference type="SAM" id="Phobius"/>
    </source>
</evidence>
<gene>
    <name evidence="3" type="ORF">LY90DRAFT_162362</name>
</gene>
<keyword evidence="4" id="KW-1185">Reference proteome</keyword>
<reference evidence="3 4" key="1">
    <citation type="submission" date="2016-08" db="EMBL/GenBank/DDBJ databases">
        <title>A Parts List for Fungal Cellulosomes Revealed by Comparative Genomics.</title>
        <authorList>
            <consortium name="DOE Joint Genome Institute"/>
            <person name="Haitjema C.H."/>
            <person name="Gilmore S.P."/>
            <person name="Henske J.K."/>
            <person name="Solomon K.V."/>
            <person name="De Groot R."/>
            <person name="Kuo A."/>
            <person name="Mondo S.J."/>
            <person name="Salamov A.A."/>
            <person name="Labutti K."/>
            <person name="Zhao Z."/>
            <person name="Chiniquy J."/>
            <person name="Barry K."/>
            <person name="Brewer H.M."/>
            <person name="Purvine S.O."/>
            <person name="Wright A.T."/>
            <person name="Boxma B."/>
            <person name="Van Alen T."/>
            <person name="Hackstein J.H."/>
            <person name="Baker S.E."/>
            <person name="Grigoriev I.V."/>
            <person name="O'Malley M.A."/>
        </authorList>
    </citation>
    <scope>NUCLEOTIDE SEQUENCE [LARGE SCALE GENOMIC DNA]</scope>
    <source>
        <strain evidence="3 4">G1</strain>
    </source>
</reference>
<dbReference type="Proteomes" id="UP000193920">
    <property type="component" value="Unassembled WGS sequence"/>
</dbReference>
<evidence type="ECO:0000313" key="3">
    <source>
        <dbReference type="EMBL" id="ORY19962.1"/>
    </source>
</evidence>
<feature type="transmembrane region" description="Helical" evidence="1">
    <location>
        <begin position="166"/>
        <end position="189"/>
    </location>
</feature>
<evidence type="ECO:0000259" key="2">
    <source>
        <dbReference type="Pfam" id="PF25474"/>
    </source>
</evidence>
<sequence>MNNNGNSAIENKIVYSAFEKGFYPFFNALPQDVPVGWMIPFLFIIEDIQFLIYIISPFIYPKLRDYFIKVFIIFNPDIDNSLYFYIFITFLSIFILYMYFMMFSHFKSNGRKSMSKKSLWIYNSLYNIFFKYLLSYVYCFYARSIYLCNFADSIKGIPKCKTPFSYIIIGISVVEFIFITAYSLIYSNFNFNTNCLSHSMYCGTMHKANCNAVLFVKLILAVLINLVTYILDDHNVNTHSILIISEIILFLSFFYLFTVQLKYQPYYSIQVNNYRFGTYFTLSIFSLYNLIIIITNINTFQIVCDISPFLIPILFIVGYNYNNYYNKKIVQRIYKKLYEKKLVSNLHKSTSINELKFNPKRLKNNNIYNSLERITKEVYIKKEIKVYNNVFECEIACRFLRKNRTIEAYLLAKELLNEGISQFNNDANVYLIAWYYLFSMKKFYKENNLLQKYDPELFNGDQILISVMEHKLDFRKKYLIHKALNHLEIEKRENSTNVTTSDIEKSIKMEELKLNAVKIHVQGLQEIKELFHKLKSSTNSKDIVLYSSNISQISKIQKLGNSHYANLLRIIPEANDVIKVYLMFLKDILNDDELVIKYTNMIQKKDENYPIKGSKSNDIDNTIQKTKSISSSNSFGSMPFSEFSTSSGLGKELKKKIHTRNSMIRNFVSPIKNLQFRIMSFVFIFILFYAIQVLCILVIFNYSQKKAENLNLNINIPGAIKESTFSVRMLSYDLMLNDYSTYWQHFFSLKGTLVYMDLVNFGLINEIMGDIKTESSLVIPVGEYAFDSYEQGTLADSYKRYISNLKYCANREMLKENETVFDILYEPHFKYFILNSKSNFDSVFDSSKEILSNSILSAFNILRIIVIIIAIILICINFFMAYITFVPLKRATNKIMHSSFRMFRHFSKSDFEQIITEYDEKIETLCETFEIDENFNNTKSKRKTKSYTKIKVIFTFIIIIIYVLFLLVPVINISNQTRDIIALIQKSIDICIILFRYLNKKI</sequence>
<feature type="transmembrane region" description="Helical" evidence="1">
    <location>
        <begin position="210"/>
        <end position="231"/>
    </location>
</feature>
<evidence type="ECO:0000313" key="4">
    <source>
        <dbReference type="Proteomes" id="UP000193920"/>
    </source>
</evidence>
<protein>
    <recommendedName>
        <fullName evidence="2">TmcB/TmcC TPR repeats domain-containing protein</fullName>
    </recommendedName>
</protein>
<organism evidence="3 4">
    <name type="scientific">Neocallimastix californiae</name>
    <dbReference type="NCBI Taxonomy" id="1754190"/>
    <lineage>
        <taxon>Eukaryota</taxon>
        <taxon>Fungi</taxon>
        <taxon>Fungi incertae sedis</taxon>
        <taxon>Chytridiomycota</taxon>
        <taxon>Chytridiomycota incertae sedis</taxon>
        <taxon>Neocallimastigomycetes</taxon>
        <taxon>Neocallimastigales</taxon>
        <taxon>Neocallimastigaceae</taxon>
        <taxon>Neocallimastix</taxon>
    </lineage>
</organism>
<feature type="transmembrane region" description="Helical" evidence="1">
    <location>
        <begin position="681"/>
        <end position="702"/>
    </location>
</feature>
<feature type="transmembrane region" description="Helical" evidence="1">
    <location>
        <begin position="124"/>
        <end position="146"/>
    </location>
</feature>
<feature type="transmembrane region" description="Helical" evidence="1">
    <location>
        <begin position="237"/>
        <end position="256"/>
    </location>
</feature>
<accession>A0A1Y2ABT1</accession>
<dbReference type="PANTHER" id="PTHR31600">
    <property type="entry name" value="TINY MACROCYSTS PROTEIN B-RELATED"/>
    <property type="match status" value="1"/>
</dbReference>
<keyword evidence="1" id="KW-0472">Membrane</keyword>
<dbReference type="EMBL" id="MCOG01000308">
    <property type="protein sequence ID" value="ORY19962.1"/>
    <property type="molecule type" value="Genomic_DNA"/>
</dbReference>
<dbReference type="InterPro" id="IPR057352">
    <property type="entry name" value="TPR_TmcB/C"/>
</dbReference>
<name>A0A1Y2ABT1_9FUNG</name>
<keyword evidence="1" id="KW-0812">Transmembrane</keyword>
<feature type="transmembrane region" description="Helical" evidence="1">
    <location>
        <begin position="82"/>
        <end position="103"/>
    </location>
</feature>
<comment type="caution">
    <text evidence="3">The sequence shown here is derived from an EMBL/GenBank/DDBJ whole genome shotgun (WGS) entry which is preliminary data.</text>
</comment>
<proteinExistence type="predicted"/>